<dbReference type="PANTHER" id="PTHR44169">
    <property type="entry name" value="NADPH-DEPENDENT 1-ACYLDIHYDROXYACETONE PHOSPHATE REDUCTASE"/>
    <property type="match status" value="1"/>
</dbReference>
<protein>
    <submittedName>
        <fullName evidence="4">NAD-P-binding protein</fullName>
    </submittedName>
</protein>
<dbReference type="CDD" id="cd05374">
    <property type="entry name" value="17beta-HSD-like_SDR_c"/>
    <property type="match status" value="1"/>
</dbReference>
<gene>
    <name evidence="4" type="ORF">DFH94DRAFT_409055</name>
</gene>
<evidence type="ECO:0000256" key="1">
    <source>
        <dbReference type="ARBA" id="ARBA00006484"/>
    </source>
</evidence>
<comment type="similarity">
    <text evidence="1 3">Belongs to the short-chain dehydrogenases/reductases (SDR) family.</text>
</comment>
<dbReference type="GO" id="GO:0005783">
    <property type="term" value="C:endoplasmic reticulum"/>
    <property type="evidence" value="ECO:0007669"/>
    <property type="project" value="TreeGrafter"/>
</dbReference>
<dbReference type="EMBL" id="WHVB01000006">
    <property type="protein sequence ID" value="KAF8481822.1"/>
    <property type="molecule type" value="Genomic_DNA"/>
</dbReference>
<evidence type="ECO:0000313" key="4">
    <source>
        <dbReference type="EMBL" id="KAF8481822.1"/>
    </source>
</evidence>
<reference evidence="4" key="2">
    <citation type="journal article" date="2020" name="Nat. Commun.">
        <title>Large-scale genome sequencing of mycorrhizal fungi provides insights into the early evolution of symbiotic traits.</title>
        <authorList>
            <person name="Miyauchi S."/>
            <person name="Kiss E."/>
            <person name="Kuo A."/>
            <person name="Drula E."/>
            <person name="Kohler A."/>
            <person name="Sanchez-Garcia M."/>
            <person name="Morin E."/>
            <person name="Andreopoulos B."/>
            <person name="Barry K.W."/>
            <person name="Bonito G."/>
            <person name="Buee M."/>
            <person name="Carver A."/>
            <person name="Chen C."/>
            <person name="Cichocki N."/>
            <person name="Clum A."/>
            <person name="Culley D."/>
            <person name="Crous P.W."/>
            <person name="Fauchery L."/>
            <person name="Girlanda M."/>
            <person name="Hayes R.D."/>
            <person name="Keri Z."/>
            <person name="LaButti K."/>
            <person name="Lipzen A."/>
            <person name="Lombard V."/>
            <person name="Magnuson J."/>
            <person name="Maillard F."/>
            <person name="Murat C."/>
            <person name="Nolan M."/>
            <person name="Ohm R.A."/>
            <person name="Pangilinan J."/>
            <person name="Pereira M.F."/>
            <person name="Perotto S."/>
            <person name="Peter M."/>
            <person name="Pfister S."/>
            <person name="Riley R."/>
            <person name="Sitrit Y."/>
            <person name="Stielow J.B."/>
            <person name="Szollosi G."/>
            <person name="Zifcakova L."/>
            <person name="Stursova M."/>
            <person name="Spatafora J.W."/>
            <person name="Tedersoo L."/>
            <person name="Vaario L.M."/>
            <person name="Yamada A."/>
            <person name="Yan M."/>
            <person name="Wang P."/>
            <person name="Xu J."/>
            <person name="Bruns T."/>
            <person name="Baldrian P."/>
            <person name="Vilgalys R."/>
            <person name="Dunand C."/>
            <person name="Henrissat B."/>
            <person name="Grigoriev I.V."/>
            <person name="Hibbett D."/>
            <person name="Nagy L.G."/>
            <person name="Martin F.M."/>
        </authorList>
    </citation>
    <scope>NUCLEOTIDE SEQUENCE</scope>
    <source>
        <strain evidence="4">Prilba</strain>
    </source>
</reference>
<dbReference type="Pfam" id="PF00106">
    <property type="entry name" value="adh_short"/>
    <property type="match status" value="1"/>
</dbReference>
<organism evidence="4 5">
    <name type="scientific">Russula ochroleuca</name>
    <dbReference type="NCBI Taxonomy" id="152965"/>
    <lineage>
        <taxon>Eukaryota</taxon>
        <taxon>Fungi</taxon>
        <taxon>Dikarya</taxon>
        <taxon>Basidiomycota</taxon>
        <taxon>Agaricomycotina</taxon>
        <taxon>Agaricomycetes</taxon>
        <taxon>Russulales</taxon>
        <taxon>Russulaceae</taxon>
        <taxon>Russula</taxon>
    </lineage>
</organism>
<dbReference type="PANTHER" id="PTHR44169:SF6">
    <property type="entry name" value="NADPH-DEPENDENT 1-ACYLDIHYDROXYACETONE PHOSPHATE REDUCTASE"/>
    <property type="match status" value="1"/>
</dbReference>
<dbReference type="InterPro" id="IPR002347">
    <property type="entry name" value="SDR_fam"/>
</dbReference>
<evidence type="ECO:0000313" key="5">
    <source>
        <dbReference type="Proteomes" id="UP000759537"/>
    </source>
</evidence>
<dbReference type="Gene3D" id="3.40.50.720">
    <property type="entry name" value="NAD(P)-binding Rossmann-like Domain"/>
    <property type="match status" value="1"/>
</dbReference>
<reference evidence="4" key="1">
    <citation type="submission" date="2019-10" db="EMBL/GenBank/DDBJ databases">
        <authorList>
            <consortium name="DOE Joint Genome Institute"/>
            <person name="Kuo A."/>
            <person name="Miyauchi S."/>
            <person name="Kiss E."/>
            <person name="Drula E."/>
            <person name="Kohler A."/>
            <person name="Sanchez-Garcia M."/>
            <person name="Andreopoulos B."/>
            <person name="Barry K.W."/>
            <person name="Bonito G."/>
            <person name="Buee M."/>
            <person name="Carver A."/>
            <person name="Chen C."/>
            <person name="Cichocki N."/>
            <person name="Clum A."/>
            <person name="Culley D."/>
            <person name="Crous P.W."/>
            <person name="Fauchery L."/>
            <person name="Girlanda M."/>
            <person name="Hayes R."/>
            <person name="Keri Z."/>
            <person name="LaButti K."/>
            <person name="Lipzen A."/>
            <person name="Lombard V."/>
            <person name="Magnuson J."/>
            <person name="Maillard F."/>
            <person name="Morin E."/>
            <person name="Murat C."/>
            <person name="Nolan M."/>
            <person name="Ohm R."/>
            <person name="Pangilinan J."/>
            <person name="Pereira M."/>
            <person name="Perotto S."/>
            <person name="Peter M."/>
            <person name="Riley R."/>
            <person name="Sitrit Y."/>
            <person name="Stielow B."/>
            <person name="Szollosi G."/>
            <person name="Zifcakova L."/>
            <person name="Stursova M."/>
            <person name="Spatafora J.W."/>
            <person name="Tedersoo L."/>
            <person name="Vaario L.-M."/>
            <person name="Yamada A."/>
            <person name="Yan M."/>
            <person name="Wang P."/>
            <person name="Xu J."/>
            <person name="Bruns T."/>
            <person name="Baldrian P."/>
            <person name="Vilgalys R."/>
            <person name="Henrissat B."/>
            <person name="Grigoriev I.V."/>
            <person name="Hibbett D."/>
            <person name="Nagy L.G."/>
            <person name="Martin F.M."/>
        </authorList>
    </citation>
    <scope>NUCLEOTIDE SEQUENCE</scope>
    <source>
        <strain evidence="4">Prilba</strain>
    </source>
</reference>
<sequence length="271" mass="29849">MSPKVVLVTGCSENGIGFYLAKEFASQGCKVYATARNIERMQALHHLQIDLLPLDVIDDSAIKVVINTIMANEGKIDIVVNNAGVGCYGPTLELPLEQVQAAFDTNVFSVLRVNRAVFPHMAARKQGMFITIGSVVADCTLPWGGIYAATKSAVHSLTDALEMECRPFNIKVLLVAPGSVRSNIAANQSYNPPPDTLYAKYTKKILARRDISQSSPMPTDVFAKGVVTKALAPSPPSYMSLGRNSMLFWFLTWFPRQWVLSFLWKWFGDIS</sequence>
<dbReference type="InterPro" id="IPR036291">
    <property type="entry name" value="NAD(P)-bd_dom_sf"/>
</dbReference>
<dbReference type="OrthoDB" id="2102561at2759"/>
<dbReference type="PRINTS" id="PR00081">
    <property type="entry name" value="GDHRDH"/>
</dbReference>
<proteinExistence type="inferred from homology"/>
<keyword evidence="5" id="KW-1185">Reference proteome</keyword>
<evidence type="ECO:0000256" key="3">
    <source>
        <dbReference type="RuleBase" id="RU000363"/>
    </source>
</evidence>
<dbReference type="GO" id="GO:0016491">
    <property type="term" value="F:oxidoreductase activity"/>
    <property type="evidence" value="ECO:0007669"/>
    <property type="project" value="UniProtKB-KW"/>
</dbReference>
<keyword evidence="2" id="KW-0560">Oxidoreductase</keyword>
<evidence type="ECO:0000256" key="2">
    <source>
        <dbReference type="ARBA" id="ARBA00023002"/>
    </source>
</evidence>
<dbReference type="AlphaFoldDB" id="A0A9P5TA33"/>
<dbReference type="SUPFAM" id="SSF51735">
    <property type="entry name" value="NAD(P)-binding Rossmann-fold domains"/>
    <property type="match status" value="1"/>
</dbReference>
<accession>A0A9P5TA33</accession>
<comment type="caution">
    <text evidence="4">The sequence shown here is derived from an EMBL/GenBank/DDBJ whole genome shotgun (WGS) entry which is preliminary data.</text>
</comment>
<dbReference type="PRINTS" id="PR00080">
    <property type="entry name" value="SDRFAMILY"/>
</dbReference>
<name>A0A9P5TA33_9AGAM</name>
<dbReference type="Proteomes" id="UP000759537">
    <property type="component" value="Unassembled WGS sequence"/>
</dbReference>
<dbReference type="FunFam" id="3.40.50.720:FF:000261">
    <property type="entry name" value="NADPH-dependent 1-acyldihydroxyacetone phosphate reductase"/>
    <property type="match status" value="1"/>
</dbReference>